<feature type="transmembrane region" description="Helical" evidence="9">
    <location>
        <begin position="188"/>
        <end position="208"/>
    </location>
</feature>
<dbReference type="AlphaFoldDB" id="A0A6J4HJG8"/>
<dbReference type="GO" id="GO:0005886">
    <property type="term" value="C:plasma membrane"/>
    <property type="evidence" value="ECO:0007669"/>
    <property type="project" value="UniProtKB-SubCell"/>
</dbReference>
<keyword evidence="4 9" id="KW-0812">Transmembrane</keyword>
<feature type="transmembrane region" description="Helical" evidence="9">
    <location>
        <begin position="57"/>
        <end position="79"/>
    </location>
</feature>
<gene>
    <name evidence="10" type="ORF">AVDCRST_MAG76-976</name>
</gene>
<dbReference type="CDD" id="cd06582">
    <property type="entry name" value="TM_PBP1_LivH_like"/>
    <property type="match status" value="1"/>
</dbReference>
<dbReference type="PANTHER" id="PTHR11795">
    <property type="entry name" value="BRANCHED-CHAIN AMINO ACID TRANSPORT SYSTEM PERMEASE PROTEIN LIVH"/>
    <property type="match status" value="1"/>
</dbReference>
<dbReference type="Pfam" id="PF02653">
    <property type="entry name" value="BPD_transp_2"/>
    <property type="match status" value="1"/>
</dbReference>
<keyword evidence="6 9" id="KW-1133">Transmembrane helix</keyword>
<evidence type="ECO:0000256" key="7">
    <source>
        <dbReference type="ARBA" id="ARBA00023136"/>
    </source>
</evidence>
<evidence type="ECO:0000256" key="1">
    <source>
        <dbReference type="ARBA" id="ARBA00004651"/>
    </source>
</evidence>
<dbReference type="GO" id="GO:0006865">
    <property type="term" value="P:amino acid transport"/>
    <property type="evidence" value="ECO:0007669"/>
    <property type="project" value="UniProtKB-KW"/>
</dbReference>
<evidence type="ECO:0000256" key="8">
    <source>
        <dbReference type="ARBA" id="ARBA00037998"/>
    </source>
</evidence>
<evidence type="ECO:0000256" key="5">
    <source>
        <dbReference type="ARBA" id="ARBA00022970"/>
    </source>
</evidence>
<keyword evidence="2" id="KW-0813">Transport</keyword>
<feature type="transmembrane region" description="Helical" evidence="9">
    <location>
        <begin position="220"/>
        <end position="250"/>
    </location>
</feature>
<evidence type="ECO:0000256" key="2">
    <source>
        <dbReference type="ARBA" id="ARBA00022448"/>
    </source>
</evidence>
<keyword evidence="3" id="KW-1003">Cell membrane</keyword>
<evidence type="ECO:0000256" key="4">
    <source>
        <dbReference type="ARBA" id="ARBA00022692"/>
    </source>
</evidence>
<organism evidence="10">
    <name type="scientific">uncultured Acidimicrobiales bacterium</name>
    <dbReference type="NCBI Taxonomy" id="310071"/>
    <lineage>
        <taxon>Bacteria</taxon>
        <taxon>Bacillati</taxon>
        <taxon>Actinomycetota</taxon>
        <taxon>Acidimicrobiia</taxon>
        <taxon>Acidimicrobiales</taxon>
        <taxon>environmental samples</taxon>
    </lineage>
</organism>
<comment type="similarity">
    <text evidence="8">Belongs to the binding-protein-dependent transport system permease family. LivHM subfamily.</text>
</comment>
<keyword evidence="7 9" id="KW-0472">Membrane</keyword>
<feature type="transmembrane region" description="Helical" evidence="9">
    <location>
        <begin position="142"/>
        <end position="159"/>
    </location>
</feature>
<dbReference type="InterPro" id="IPR001851">
    <property type="entry name" value="ABC_transp_permease"/>
</dbReference>
<reference evidence="10" key="1">
    <citation type="submission" date="2020-02" db="EMBL/GenBank/DDBJ databases">
        <authorList>
            <person name="Meier V. D."/>
        </authorList>
    </citation>
    <scope>NUCLEOTIDE SEQUENCE</scope>
    <source>
        <strain evidence="10">AVDCRST_MAG76</strain>
    </source>
</reference>
<sequence>MTKLLELTFSGTIRGALYALVALGFVVIYKSTGVINFAQGGLLLIGMYLTYNGHVTWGLPFWLAIVLAVVLTALVGALVERIVLRRMVGQPVFAVVMVTLGLLIIVQQVVPTIWGYERLNLGDPWGLRKVALGGINVEAKDLWTLGVVIAVLVAFFAFFRFSRYGLAMRATAIDQEAAMAQGISARRVFALSWAIAGGVATLAGVMLAAGSGGVEPGKDIIALAAFPAIILGGLDSALGAVVGGFVIGLTQSLTAGYQPEHAPFLGESFDSVMPYVVMVLLLLVRPYGLFGTRAVARA</sequence>
<evidence type="ECO:0000256" key="6">
    <source>
        <dbReference type="ARBA" id="ARBA00022989"/>
    </source>
</evidence>
<evidence type="ECO:0000313" key="10">
    <source>
        <dbReference type="EMBL" id="CAA9226488.1"/>
    </source>
</evidence>
<comment type="subcellular location">
    <subcellularLocation>
        <location evidence="1">Cell membrane</location>
        <topology evidence="1">Multi-pass membrane protein</topology>
    </subcellularLocation>
</comment>
<name>A0A6J4HJG8_9ACTN</name>
<accession>A0A6J4HJG8</accession>
<dbReference type="GO" id="GO:0022857">
    <property type="term" value="F:transmembrane transporter activity"/>
    <property type="evidence" value="ECO:0007669"/>
    <property type="project" value="InterPro"/>
</dbReference>
<dbReference type="InterPro" id="IPR052157">
    <property type="entry name" value="BCAA_transport_permease"/>
</dbReference>
<proteinExistence type="inferred from homology"/>
<protein>
    <submittedName>
        <fullName evidence="10">High-affinity branched-chain amino acid transport system permease protein LivH</fullName>
    </submittedName>
</protein>
<evidence type="ECO:0000256" key="9">
    <source>
        <dbReference type="SAM" id="Phobius"/>
    </source>
</evidence>
<dbReference type="PANTHER" id="PTHR11795:SF451">
    <property type="entry name" value="ABC TRANSPORTER PERMEASE PROTEIN"/>
    <property type="match status" value="1"/>
</dbReference>
<evidence type="ECO:0000256" key="3">
    <source>
        <dbReference type="ARBA" id="ARBA00022475"/>
    </source>
</evidence>
<feature type="transmembrane region" description="Helical" evidence="9">
    <location>
        <begin position="12"/>
        <end position="29"/>
    </location>
</feature>
<keyword evidence="5" id="KW-0029">Amino-acid transport</keyword>
<dbReference type="EMBL" id="CADCSZ010000058">
    <property type="protein sequence ID" value="CAA9226488.1"/>
    <property type="molecule type" value="Genomic_DNA"/>
</dbReference>
<feature type="transmembrane region" description="Helical" evidence="9">
    <location>
        <begin position="91"/>
        <end position="110"/>
    </location>
</feature>